<dbReference type="Proteomes" id="UP000014281">
    <property type="component" value="Unassembled WGS sequence"/>
</dbReference>
<reference evidence="1 2" key="1">
    <citation type="journal article" date="2013" name="PLoS ONE">
        <title>Lactobacillus paracasei comparative genomics: towards species pan-genome definition and exploitation of diversity.</title>
        <authorList>
            <person name="Smokvina T."/>
            <person name="Wels M."/>
            <person name="Polka J."/>
            <person name="Chervaux C."/>
            <person name="Brisse S."/>
            <person name="Boekhorst J."/>
            <person name="van Hylckama Vlieg J.E."/>
            <person name="Siezen R.J."/>
        </authorList>
    </citation>
    <scope>NUCLEOTIDE SEQUENCE [LARGE SCALE GENOMIC DNA]</scope>
    <source>
        <strain evidence="1 2">Lpp122</strain>
    </source>
</reference>
<proteinExistence type="predicted"/>
<dbReference type="AlphaFoldDB" id="A0A8E0I4X8"/>
<name>A0A8E0I4X8_LACPA</name>
<organism evidence="1 2">
    <name type="scientific">Lacticaseibacillus paracasei subsp. paracasei Lpp122</name>
    <dbReference type="NCBI Taxonomy" id="1256218"/>
    <lineage>
        <taxon>Bacteria</taxon>
        <taxon>Bacillati</taxon>
        <taxon>Bacillota</taxon>
        <taxon>Bacilli</taxon>
        <taxon>Lactobacillales</taxon>
        <taxon>Lactobacillaceae</taxon>
        <taxon>Lacticaseibacillus</taxon>
    </lineage>
</organism>
<comment type="caution">
    <text evidence="1">The sequence shown here is derived from an EMBL/GenBank/DDBJ whole genome shotgun (WGS) entry which is preliminary data.</text>
</comment>
<evidence type="ECO:0000313" key="1">
    <source>
        <dbReference type="EMBL" id="EPC18314.1"/>
    </source>
</evidence>
<sequence>MGLSRANSTATGFGADVVRRLRDRGFCELKAPSPL</sequence>
<evidence type="ECO:0000313" key="2">
    <source>
        <dbReference type="Proteomes" id="UP000014281"/>
    </source>
</evidence>
<gene>
    <name evidence="1" type="ORF">Lpp122_1914</name>
</gene>
<protein>
    <submittedName>
        <fullName evidence="1">Uncharacterized protein</fullName>
    </submittedName>
</protein>
<accession>A0A8E0I4X8</accession>
<dbReference type="EMBL" id="ANKW01000036">
    <property type="protein sequence ID" value="EPC18314.1"/>
    <property type="molecule type" value="Genomic_DNA"/>
</dbReference>